<dbReference type="STRING" id="1817768.A3A87_02265"/>
<feature type="binding site" evidence="10">
    <location>
        <position position="168"/>
    </location>
    <ligand>
        <name>2-[(2R,5Z)-2-carboxy-4-methylthiazol-5(2H)-ylidene]ethyl phosphate</name>
        <dbReference type="ChEBI" id="CHEBI:62899"/>
    </ligand>
</feature>
<dbReference type="GO" id="GO:0009228">
    <property type="term" value="P:thiamine biosynthetic process"/>
    <property type="evidence" value="ECO:0007669"/>
    <property type="project" value="UniProtKB-KW"/>
</dbReference>
<comment type="pathway">
    <text evidence="2 10 12">Cofactor biosynthesis; thiamine diphosphate biosynthesis; thiamine phosphate from 4-amino-2-methyl-5-diphosphomethylpyrimidine and 4-methyl-5-(2-phosphoethyl)-thiazole: step 1/1.</text>
</comment>
<comment type="caution">
    <text evidence="10">Lacks conserved residue(s) required for the propagation of feature annotation.</text>
</comment>
<evidence type="ECO:0000256" key="11">
    <source>
        <dbReference type="RuleBase" id="RU003826"/>
    </source>
</evidence>
<feature type="binding site" evidence="10">
    <location>
        <position position="72"/>
    </location>
    <ligand>
        <name>4-amino-2-methyl-5-(diphosphooxymethyl)pyrimidine</name>
        <dbReference type="ChEBI" id="CHEBI:57841"/>
    </ligand>
</feature>
<comment type="cofactor">
    <cofactor evidence="10">
        <name>Mg(2+)</name>
        <dbReference type="ChEBI" id="CHEBI:18420"/>
    </cofactor>
    <text evidence="10">Binds 1 Mg(2+) ion per subunit.</text>
</comment>
<protein>
    <recommendedName>
        <fullName evidence="10">Thiamine-phosphate synthase</fullName>
        <shortName evidence="10">TP synthase</shortName>
        <shortName evidence="10">TPS</shortName>
        <ecNumber evidence="10">2.5.1.3</ecNumber>
    </recommendedName>
    <alternativeName>
        <fullName evidence="10">Thiamine-phosphate pyrophosphorylase</fullName>
        <shortName evidence="10">TMP pyrophosphorylase</shortName>
        <shortName evidence="10">TMP-PPase</shortName>
    </alternativeName>
</protein>
<dbReference type="GO" id="GO:0009229">
    <property type="term" value="P:thiamine diphosphate biosynthetic process"/>
    <property type="evidence" value="ECO:0007669"/>
    <property type="project" value="UniProtKB-UniRule"/>
</dbReference>
<evidence type="ECO:0000313" key="14">
    <source>
        <dbReference type="EMBL" id="OGI52586.1"/>
    </source>
</evidence>
<evidence type="ECO:0000256" key="10">
    <source>
        <dbReference type="HAMAP-Rule" id="MF_00097"/>
    </source>
</evidence>
<dbReference type="InterPro" id="IPR022998">
    <property type="entry name" value="ThiamineP_synth_TenI"/>
</dbReference>
<comment type="function">
    <text evidence="1 10">Condenses 4-methyl-5-(beta-hydroxyethyl)thiazole monophosphate (THZ-P) and 2-methyl-4-amino-5-hydroxymethyl pyrimidine pyrophosphate (HMP-PP) to form thiamine monophosphate (TMP).</text>
</comment>
<evidence type="ECO:0000256" key="2">
    <source>
        <dbReference type="ARBA" id="ARBA00005165"/>
    </source>
</evidence>
<dbReference type="PANTHER" id="PTHR20857">
    <property type="entry name" value="THIAMINE-PHOSPHATE PYROPHOSPHORYLASE"/>
    <property type="match status" value="1"/>
</dbReference>
<dbReference type="CDD" id="cd00564">
    <property type="entry name" value="TMP_TenI"/>
    <property type="match status" value="1"/>
</dbReference>
<comment type="caution">
    <text evidence="14">The sequence shown here is derived from an EMBL/GenBank/DDBJ whole genome shotgun (WGS) entry which is preliminary data.</text>
</comment>
<evidence type="ECO:0000256" key="8">
    <source>
        <dbReference type="ARBA" id="ARBA00047851"/>
    </source>
</evidence>
<dbReference type="EC" id="2.5.1.3" evidence="10"/>
<feature type="binding site" evidence="10">
    <location>
        <position position="92"/>
    </location>
    <ligand>
        <name>Mg(2+)</name>
        <dbReference type="ChEBI" id="CHEBI:18420"/>
    </ligand>
</feature>
<dbReference type="AlphaFoldDB" id="A0A1F6U5B6"/>
<evidence type="ECO:0000256" key="1">
    <source>
        <dbReference type="ARBA" id="ARBA00003814"/>
    </source>
</evidence>
<dbReference type="EMBL" id="MFTC01000012">
    <property type="protein sequence ID" value="OGI52586.1"/>
    <property type="molecule type" value="Genomic_DNA"/>
</dbReference>
<feature type="binding site" evidence="10">
    <location>
        <begin position="40"/>
        <end position="44"/>
    </location>
    <ligand>
        <name>4-amino-2-methyl-5-(diphosphooxymethyl)pyrimidine</name>
        <dbReference type="ChEBI" id="CHEBI:57841"/>
    </ligand>
</feature>
<accession>A0A1F6U5B6</accession>
<dbReference type="Pfam" id="PF02581">
    <property type="entry name" value="TMP-TENI"/>
    <property type="match status" value="1"/>
</dbReference>
<comment type="catalytic activity">
    <reaction evidence="7 10 11">
        <text>4-methyl-5-(2-phosphooxyethyl)-thiazole + 4-amino-2-methyl-5-(diphosphooxymethyl)pyrimidine + H(+) = thiamine phosphate + diphosphate</text>
        <dbReference type="Rhea" id="RHEA:22328"/>
        <dbReference type="ChEBI" id="CHEBI:15378"/>
        <dbReference type="ChEBI" id="CHEBI:33019"/>
        <dbReference type="ChEBI" id="CHEBI:37575"/>
        <dbReference type="ChEBI" id="CHEBI:57841"/>
        <dbReference type="ChEBI" id="CHEBI:58296"/>
        <dbReference type="EC" id="2.5.1.3"/>
    </reaction>
</comment>
<dbReference type="InterPro" id="IPR034291">
    <property type="entry name" value="TMP_synthase"/>
</dbReference>
<dbReference type="Proteomes" id="UP000179037">
    <property type="component" value="Unassembled WGS sequence"/>
</dbReference>
<gene>
    <name evidence="10" type="primary">thiE</name>
    <name evidence="14" type="ORF">A3A87_02265</name>
</gene>
<reference evidence="14 15" key="1">
    <citation type="journal article" date="2016" name="Nat. Commun.">
        <title>Thousands of microbial genomes shed light on interconnected biogeochemical processes in an aquifer system.</title>
        <authorList>
            <person name="Anantharaman K."/>
            <person name="Brown C.T."/>
            <person name="Hug L.A."/>
            <person name="Sharon I."/>
            <person name="Castelle C.J."/>
            <person name="Probst A.J."/>
            <person name="Thomas B.C."/>
            <person name="Singh A."/>
            <person name="Wilkins M.J."/>
            <person name="Karaoz U."/>
            <person name="Brodie E.L."/>
            <person name="Williams K.H."/>
            <person name="Hubbard S.S."/>
            <person name="Banfield J.F."/>
        </authorList>
    </citation>
    <scope>NUCLEOTIDE SEQUENCE [LARGE SCALE GENOMIC DNA]</scope>
</reference>
<organism evidence="14 15">
    <name type="scientific">Candidatus Muproteobacteria bacterium RIFCSPLOWO2_01_FULL_60_18</name>
    <dbReference type="NCBI Taxonomy" id="1817768"/>
    <lineage>
        <taxon>Bacteria</taxon>
        <taxon>Pseudomonadati</taxon>
        <taxon>Pseudomonadota</taxon>
        <taxon>Candidatus Muproteobacteria</taxon>
    </lineage>
</organism>
<dbReference type="InterPro" id="IPR036206">
    <property type="entry name" value="ThiamineP_synth_sf"/>
</dbReference>
<evidence type="ECO:0000259" key="13">
    <source>
        <dbReference type="Pfam" id="PF02581"/>
    </source>
</evidence>
<dbReference type="Gene3D" id="3.20.20.70">
    <property type="entry name" value="Aldolase class I"/>
    <property type="match status" value="1"/>
</dbReference>
<feature type="binding site" evidence="10">
    <location>
        <position position="111"/>
    </location>
    <ligand>
        <name>4-amino-2-methyl-5-(diphosphooxymethyl)pyrimidine</name>
        <dbReference type="ChEBI" id="CHEBI:57841"/>
    </ligand>
</feature>
<evidence type="ECO:0000313" key="15">
    <source>
        <dbReference type="Proteomes" id="UP000179037"/>
    </source>
</evidence>
<dbReference type="InterPro" id="IPR013785">
    <property type="entry name" value="Aldolase_TIM"/>
</dbReference>
<comment type="catalytic activity">
    <reaction evidence="9 10 11">
        <text>2-[(2R,5Z)-2-carboxy-4-methylthiazol-5(2H)-ylidene]ethyl phosphate + 4-amino-2-methyl-5-(diphosphooxymethyl)pyrimidine + 2 H(+) = thiamine phosphate + CO2 + diphosphate</text>
        <dbReference type="Rhea" id="RHEA:47844"/>
        <dbReference type="ChEBI" id="CHEBI:15378"/>
        <dbReference type="ChEBI" id="CHEBI:16526"/>
        <dbReference type="ChEBI" id="CHEBI:33019"/>
        <dbReference type="ChEBI" id="CHEBI:37575"/>
        <dbReference type="ChEBI" id="CHEBI:57841"/>
        <dbReference type="ChEBI" id="CHEBI:62899"/>
        <dbReference type="EC" id="2.5.1.3"/>
    </reaction>
</comment>
<proteinExistence type="inferred from homology"/>
<dbReference type="GO" id="GO:0005737">
    <property type="term" value="C:cytoplasm"/>
    <property type="evidence" value="ECO:0007669"/>
    <property type="project" value="TreeGrafter"/>
</dbReference>
<dbReference type="GO" id="GO:0000287">
    <property type="term" value="F:magnesium ion binding"/>
    <property type="evidence" value="ECO:0007669"/>
    <property type="project" value="UniProtKB-UniRule"/>
</dbReference>
<dbReference type="FunFam" id="3.20.20.70:FF:000096">
    <property type="entry name" value="Thiamine-phosphate synthase"/>
    <property type="match status" value="1"/>
</dbReference>
<evidence type="ECO:0000256" key="7">
    <source>
        <dbReference type="ARBA" id="ARBA00047334"/>
    </source>
</evidence>
<feature type="binding site" evidence="10">
    <location>
        <begin position="138"/>
        <end position="140"/>
    </location>
    <ligand>
        <name>2-[(2R,5Z)-2-carboxy-4-methylthiazol-5(2H)-ylidene]ethyl phosphate</name>
        <dbReference type="ChEBI" id="CHEBI:62899"/>
    </ligand>
</feature>
<sequence>MANKSRLAGLYAIADTQYLDDARLLPAVSEAIAGGARVIQYRDKKHTAEKRMQQAKDLAALCRQHGALFIVNDDVELAKQVRADGVHLGREDVSLAQARTQLGPQAIIGVSCYNKLARAVRAQTEGADYVAFGSFFPSRTKPQAVQASLDLLREAKKKLRIPIVAIGGITPENGASLIAAGADALAVIEGVFGQADVRAAAQRYASLFKNR</sequence>
<comment type="similarity">
    <text evidence="10 11">Belongs to the thiamine-phosphate synthase family.</text>
</comment>
<dbReference type="UniPathway" id="UPA00060">
    <property type="reaction ID" value="UER00141"/>
</dbReference>
<feature type="binding site" evidence="10">
    <location>
        <position position="73"/>
    </location>
    <ligand>
        <name>Mg(2+)</name>
        <dbReference type="ChEBI" id="CHEBI:18420"/>
    </ligand>
</feature>
<evidence type="ECO:0000256" key="9">
    <source>
        <dbReference type="ARBA" id="ARBA00047883"/>
    </source>
</evidence>
<keyword evidence="5 10" id="KW-0460">Magnesium</keyword>
<evidence type="ECO:0000256" key="4">
    <source>
        <dbReference type="ARBA" id="ARBA00022723"/>
    </source>
</evidence>
<evidence type="ECO:0000256" key="5">
    <source>
        <dbReference type="ARBA" id="ARBA00022842"/>
    </source>
</evidence>
<keyword evidence="3 10" id="KW-0808">Transferase</keyword>
<comment type="catalytic activity">
    <reaction evidence="8 10 11">
        <text>2-(2-carboxy-4-methylthiazol-5-yl)ethyl phosphate + 4-amino-2-methyl-5-(diphosphooxymethyl)pyrimidine + 2 H(+) = thiamine phosphate + CO2 + diphosphate</text>
        <dbReference type="Rhea" id="RHEA:47848"/>
        <dbReference type="ChEBI" id="CHEBI:15378"/>
        <dbReference type="ChEBI" id="CHEBI:16526"/>
        <dbReference type="ChEBI" id="CHEBI:33019"/>
        <dbReference type="ChEBI" id="CHEBI:37575"/>
        <dbReference type="ChEBI" id="CHEBI:57841"/>
        <dbReference type="ChEBI" id="CHEBI:62890"/>
        <dbReference type="EC" id="2.5.1.3"/>
    </reaction>
</comment>
<feature type="domain" description="Thiamine phosphate synthase/TenI" evidence="13">
    <location>
        <begin position="10"/>
        <end position="191"/>
    </location>
</feature>
<evidence type="ECO:0000256" key="3">
    <source>
        <dbReference type="ARBA" id="ARBA00022679"/>
    </source>
</evidence>
<keyword evidence="6 10" id="KW-0784">Thiamine biosynthesis</keyword>
<evidence type="ECO:0000256" key="6">
    <source>
        <dbReference type="ARBA" id="ARBA00022977"/>
    </source>
</evidence>
<evidence type="ECO:0000256" key="12">
    <source>
        <dbReference type="RuleBase" id="RU004253"/>
    </source>
</evidence>
<dbReference type="HAMAP" id="MF_00097">
    <property type="entry name" value="TMP_synthase"/>
    <property type="match status" value="1"/>
</dbReference>
<dbReference type="NCBIfam" id="TIGR00693">
    <property type="entry name" value="thiE"/>
    <property type="match status" value="1"/>
</dbReference>
<name>A0A1F6U5B6_9PROT</name>
<feature type="binding site" evidence="10">
    <location>
        <position position="141"/>
    </location>
    <ligand>
        <name>4-amino-2-methyl-5-(diphosphooxymethyl)pyrimidine</name>
        <dbReference type="ChEBI" id="CHEBI:57841"/>
    </ligand>
</feature>
<dbReference type="PANTHER" id="PTHR20857:SF15">
    <property type="entry name" value="THIAMINE-PHOSPHATE SYNTHASE"/>
    <property type="match status" value="1"/>
</dbReference>
<dbReference type="SUPFAM" id="SSF51391">
    <property type="entry name" value="Thiamin phosphate synthase"/>
    <property type="match status" value="1"/>
</dbReference>
<keyword evidence="4 10" id="KW-0479">Metal-binding</keyword>
<dbReference type="GO" id="GO:0004789">
    <property type="term" value="F:thiamine-phosphate diphosphorylase activity"/>
    <property type="evidence" value="ECO:0007669"/>
    <property type="project" value="UniProtKB-UniRule"/>
</dbReference>